<evidence type="ECO:0000256" key="1">
    <source>
        <dbReference type="ARBA" id="ARBA00007261"/>
    </source>
</evidence>
<sequence length="977" mass="105300">MTVFLRSLRALILPALILLPVPAMAQMCTIPADPAQDATQYDRPDDPWIYRGTDIPVDRNWLFGELPNGVRYAVRRNGAPPCQVSIRVAIDAGAINETESERGFAHLIEHLTFRQSRNFASGEAIGYFQRLGTSFGIDTNAQTSPTQTIYQIDLPGADRPKLGDVMLRVAGMVREPALSAENLAADLPIVLAERRERQGPDQRIAQATQEVLYAGQLLADRSPIGTVEALEAATPASVRAFHDRWYRPENTVVVLVGDADPQFLAALVEQTFADWQVAGPATPAPDFGDPQMPEGADPANPVGETAVVVEPGQARGVIYAVMRPWEEITDNLEYNRGLLIDAVAQAIINRRLEERARAGASYLFAQVQQQDVSRSADSTFVSFAPLTADWETPLAEVRGVIAAALASPPTEDEIERAVAGLDVTFVDMVAQSRIQATNQLADTIVNAVNIREAVASPETFLEVFRGMRDRITPQALLEHSRKLFTGQVVRGLYLTPEAGEATAGQLRAALLAPVAVDASAGQDLTPISIATLPPIGQAAGPVFRQALGTGLFSTTEQLEFANGVRAMIRDSDNEPGRVTVQVRFGRGRAAFSEAEAPYIDLGERALMASGMGELGQNELDRLGAGRKLGLGFSVGDGVFTFTGDTRAEDLADQLYLFAAKLAMPRWDVAPVERVKASMVLGYDALDGDPTSVLNRDLEALLHGNDPRFATPDPATIRGTTASGFREVWLRMLQQGPVEVSVFGDIDPEATITALSATFGALPPRHDAATGPQPEPFRAMETGGDRVVLTHAGDANQAAAVVAWPTGGGSAGLPLARKLDLLAQLVSNRLLERLREADGASYTPFAASDWPRDNDSGGYIMALVQMQTGAVDTFFTLVDQIVADLAANGPSADELARVVEPVRQNILRAEPSHGFWLGQLQGGTFDDERLRHLPTLGTDYLGTTPEEIRMLAQRFLADRQARRIVVLPRGGGVEAPSR</sequence>
<protein>
    <submittedName>
        <fullName evidence="6">Insulinase family protein</fullName>
    </submittedName>
</protein>
<name>A0A844YZ36_9SPHN</name>
<dbReference type="PANTHER" id="PTHR11851:SF49">
    <property type="entry name" value="MITOCHONDRIAL-PROCESSING PEPTIDASE SUBUNIT ALPHA"/>
    <property type="match status" value="1"/>
</dbReference>
<evidence type="ECO:0000256" key="2">
    <source>
        <dbReference type="ARBA" id="ARBA00023049"/>
    </source>
</evidence>
<dbReference type="GO" id="GO:0046872">
    <property type="term" value="F:metal ion binding"/>
    <property type="evidence" value="ECO:0007669"/>
    <property type="project" value="InterPro"/>
</dbReference>
<proteinExistence type="inferred from homology"/>
<feature type="signal peptide" evidence="3">
    <location>
        <begin position="1"/>
        <end position="25"/>
    </location>
</feature>
<dbReference type="SUPFAM" id="SSF63411">
    <property type="entry name" value="LuxS/MPP-like metallohydrolase"/>
    <property type="match status" value="4"/>
</dbReference>
<dbReference type="InterPro" id="IPR011249">
    <property type="entry name" value="Metalloenz_LuxS/M16"/>
</dbReference>
<dbReference type="RefSeq" id="WP_160771274.1">
    <property type="nucleotide sequence ID" value="NZ_WTYV01000002.1"/>
</dbReference>
<reference evidence="6 7" key="1">
    <citation type="submission" date="2019-12" db="EMBL/GenBank/DDBJ databases">
        <title>Genomic-based taxomic classification of the family Erythrobacteraceae.</title>
        <authorList>
            <person name="Xu L."/>
        </authorList>
    </citation>
    <scope>NUCLEOTIDE SEQUENCE [LARGE SCALE GENOMIC DNA]</scope>
    <source>
        <strain evidence="6 7">M0322</strain>
    </source>
</reference>
<dbReference type="GO" id="GO:0008237">
    <property type="term" value="F:metallopeptidase activity"/>
    <property type="evidence" value="ECO:0007669"/>
    <property type="project" value="UniProtKB-KW"/>
</dbReference>
<organism evidence="6 7">
    <name type="scientific">Alteraurantiacibacter buctensis</name>
    <dbReference type="NCBI Taxonomy" id="1503981"/>
    <lineage>
        <taxon>Bacteria</taxon>
        <taxon>Pseudomonadati</taxon>
        <taxon>Pseudomonadota</taxon>
        <taxon>Alphaproteobacteria</taxon>
        <taxon>Sphingomonadales</taxon>
        <taxon>Erythrobacteraceae</taxon>
        <taxon>Alteraurantiacibacter</taxon>
    </lineage>
</organism>
<dbReference type="Pfam" id="PF05193">
    <property type="entry name" value="Peptidase_M16_C"/>
    <property type="match status" value="2"/>
</dbReference>
<feature type="domain" description="Peptidase M16 C-terminal" evidence="5">
    <location>
        <begin position="234"/>
        <end position="420"/>
    </location>
</feature>
<comment type="similarity">
    <text evidence="1">Belongs to the peptidase M16 family.</text>
</comment>
<keyword evidence="3" id="KW-0732">Signal</keyword>
<dbReference type="InterPro" id="IPR050361">
    <property type="entry name" value="MPP/UQCRC_Complex"/>
</dbReference>
<accession>A0A844YZ36</accession>
<dbReference type="AlphaFoldDB" id="A0A844YZ36"/>
<dbReference type="InterPro" id="IPR007863">
    <property type="entry name" value="Peptidase_M16_C"/>
</dbReference>
<dbReference type="EMBL" id="WTYV01000002">
    <property type="protein sequence ID" value="MXO71347.1"/>
    <property type="molecule type" value="Genomic_DNA"/>
</dbReference>
<dbReference type="InterPro" id="IPR011765">
    <property type="entry name" value="Pept_M16_N"/>
</dbReference>
<comment type="caution">
    <text evidence="6">The sequence shown here is derived from an EMBL/GenBank/DDBJ whole genome shotgun (WGS) entry which is preliminary data.</text>
</comment>
<feature type="domain" description="Peptidase M16 C-terminal" evidence="5">
    <location>
        <begin position="729"/>
        <end position="898"/>
    </location>
</feature>
<evidence type="ECO:0000313" key="7">
    <source>
        <dbReference type="Proteomes" id="UP000466966"/>
    </source>
</evidence>
<evidence type="ECO:0000313" key="6">
    <source>
        <dbReference type="EMBL" id="MXO71347.1"/>
    </source>
</evidence>
<feature type="chain" id="PRO_5032826152" evidence="3">
    <location>
        <begin position="26"/>
        <end position="977"/>
    </location>
</feature>
<feature type="domain" description="Peptidase M16 N-terminal" evidence="4">
    <location>
        <begin position="81"/>
        <end position="199"/>
    </location>
</feature>
<dbReference type="Gene3D" id="3.30.830.10">
    <property type="entry name" value="Metalloenzyme, LuxS/M16 peptidase-like"/>
    <property type="match status" value="3"/>
</dbReference>
<keyword evidence="2" id="KW-0378">Hydrolase</keyword>
<gene>
    <name evidence="6" type="ORF">GRI99_06795</name>
</gene>
<evidence type="ECO:0000256" key="3">
    <source>
        <dbReference type="SAM" id="SignalP"/>
    </source>
</evidence>
<keyword evidence="7" id="KW-1185">Reference proteome</keyword>
<keyword evidence="2" id="KW-0482">Metalloprotease</keyword>
<keyword evidence="2" id="KW-0645">Protease</keyword>
<dbReference type="Pfam" id="PF00675">
    <property type="entry name" value="Peptidase_M16"/>
    <property type="match status" value="1"/>
</dbReference>
<evidence type="ECO:0000259" key="5">
    <source>
        <dbReference type="Pfam" id="PF05193"/>
    </source>
</evidence>
<dbReference type="PANTHER" id="PTHR11851">
    <property type="entry name" value="METALLOPROTEASE"/>
    <property type="match status" value="1"/>
</dbReference>
<dbReference type="Proteomes" id="UP000466966">
    <property type="component" value="Unassembled WGS sequence"/>
</dbReference>
<dbReference type="OrthoDB" id="9811314at2"/>
<evidence type="ECO:0000259" key="4">
    <source>
        <dbReference type="Pfam" id="PF00675"/>
    </source>
</evidence>